<evidence type="ECO:0000313" key="4">
    <source>
        <dbReference type="Proteomes" id="UP000683310"/>
    </source>
</evidence>
<evidence type="ECO:0000256" key="1">
    <source>
        <dbReference type="ARBA" id="ARBA00006484"/>
    </source>
</evidence>
<dbReference type="RefSeq" id="WP_213555128.1">
    <property type="nucleotide sequence ID" value="NZ_JBHXAJ010000006.1"/>
</dbReference>
<gene>
    <name evidence="3" type="ORF">KHQ06_21775</name>
</gene>
<protein>
    <submittedName>
        <fullName evidence="3">SDR family oxidoreductase</fullName>
    </submittedName>
</protein>
<dbReference type="Proteomes" id="UP000683310">
    <property type="component" value="Chromosome"/>
</dbReference>
<dbReference type="PANTHER" id="PTHR48107">
    <property type="entry name" value="NADPH-DEPENDENT ALDEHYDE REDUCTASE-LIKE PROTEIN, CHLOROPLASTIC-RELATED"/>
    <property type="match status" value="1"/>
</dbReference>
<dbReference type="Gene3D" id="3.40.50.720">
    <property type="entry name" value="NAD(P)-binding Rossmann-like Domain"/>
    <property type="match status" value="1"/>
</dbReference>
<dbReference type="InterPro" id="IPR036291">
    <property type="entry name" value="NAD(P)-bd_dom_sf"/>
</dbReference>
<proteinExistence type="inferred from homology"/>
<dbReference type="EMBL" id="CP074371">
    <property type="protein sequence ID" value="QVI19092.1"/>
    <property type="molecule type" value="Genomic_DNA"/>
</dbReference>
<dbReference type="PANTHER" id="PTHR48107:SF7">
    <property type="entry name" value="RE15974P"/>
    <property type="match status" value="1"/>
</dbReference>
<dbReference type="SUPFAM" id="SSF51735">
    <property type="entry name" value="NAD(P)-binding Rossmann-fold domains"/>
    <property type="match status" value="1"/>
</dbReference>
<evidence type="ECO:0000256" key="2">
    <source>
        <dbReference type="ARBA" id="ARBA00023002"/>
    </source>
</evidence>
<reference evidence="3 4" key="1">
    <citation type="submission" date="2021-04" db="EMBL/GenBank/DDBJ databases">
        <title>Nocardia tengchongensis.</title>
        <authorList>
            <person name="Zhuang k."/>
            <person name="Ran Y."/>
            <person name="Li W."/>
        </authorList>
    </citation>
    <scope>NUCLEOTIDE SEQUENCE [LARGE SCALE GENOMIC DNA]</scope>
    <source>
        <strain evidence="3 4">CFH S0057</strain>
    </source>
</reference>
<organism evidence="3 4">
    <name type="scientific">Nocardia tengchongensis</name>
    <dbReference type="NCBI Taxonomy" id="2055889"/>
    <lineage>
        <taxon>Bacteria</taxon>
        <taxon>Bacillati</taxon>
        <taxon>Actinomycetota</taxon>
        <taxon>Actinomycetes</taxon>
        <taxon>Mycobacteriales</taxon>
        <taxon>Nocardiaceae</taxon>
        <taxon>Nocardia</taxon>
    </lineage>
</organism>
<keyword evidence="2" id="KW-0560">Oxidoreductase</keyword>
<dbReference type="Pfam" id="PF13561">
    <property type="entry name" value="adh_short_C2"/>
    <property type="match status" value="1"/>
</dbReference>
<name>A0ABX8CI63_9NOCA</name>
<comment type="similarity">
    <text evidence="1">Belongs to the short-chain dehydrogenases/reductases (SDR) family.</text>
</comment>
<dbReference type="InterPro" id="IPR002347">
    <property type="entry name" value="SDR_fam"/>
</dbReference>
<dbReference type="PRINTS" id="PR00081">
    <property type="entry name" value="GDHRDH"/>
</dbReference>
<sequence>MQPITTALMRQQRRTGTKDLLGKVALVVGGSHDQGAACAELLAARGSTTVISYAHGEHAAARTLSTLDGYGVRAEAIRSDAIQSCDVTSLFKGVAARHGRLDIVVHAVGAVVHKPLAEHTDADFDLLIDHNTRSAFNTLRAATRHLADNGRYVVITGALVGTGPHASGMSAAAKSAVEHLVSATARELSGRDITVNAVSPGPVSDSIYSAPDVPFPSSARSRLGQPEDVASVVSWLTSEAAAWISGQVIRVDGGTA</sequence>
<evidence type="ECO:0000313" key="3">
    <source>
        <dbReference type="EMBL" id="QVI19092.1"/>
    </source>
</evidence>
<keyword evidence="4" id="KW-1185">Reference proteome</keyword>
<accession>A0ABX8CI63</accession>